<dbReference type="PANTHER" id="PTHR40267">
    <property type="entry name" value="BLR3294 PROTEIN"/>
    <property type="match status" value="1"/>
</dbReference>
<dbReference type="Pfam" id="PF17645">
    <property type="entry name" value="Amdase"/>
    <property type="match status" value="1"/>
</dbReference>
<sequence>MDMTTVGILYPGHFAADDFPRMEILLDAVRLVVNRTDVDEDAYGIDALTRTGSPEHLAAGVEELQRAGVESVVWASGGGSFLYGWEGAHEQTAALARAVGVPASSTSIGFAHAIRELGAGRVAVASTYSERVTGLFADFLHAAGIDVAGTRAASLGSAAEAAAWDLDRVKELAVAADRPEADVVLLPDTALHTAGHEAELEELLGKPVLTGNQVTVREGLRLAGRRSWSPRLGRLFAAREAPPAPVAAWGEGRARAHSGKRALPGDVRE</sequence>
<accession>A0A1K2F7Z2</accession>
<name>A0A1K2F7Z2_STRAR</name>
<dbReference type="EMBL" id="FPJO01000038">
    <property type="protein sequence ID" value="SFY43650.1"/>
    <property type="molecule type" value="Genomic_DNA"/>
</dbReference>
<dbReference type="InterPro" id="IPR053714">
    <property type="entry name" value="Iso_Racemase_Enz_sf"/>
</dbReference>
<dbReference type="PANTHER" id="PTHR40267:SF1">
    <property type="entry name" value="BLR3294 PROTEIN"/>
    <property type="match status" value="1"/>
</dbReference>
<proteinExistence type="predicted"/>
<gene>
    <name evidence="2" type="ORF">SAMN02787144_103828</name>
</gene>
<evidence type="ECO:0000313" key="2">
    <source>
        <dbReference type="EMBL" id="SFY43650.1"/>
    </source>
</evidence>
<keyword evidence="2" id="KW-0413">Isomerase</keyword>
<evidence type="ECO:0000256" key="1">
    <source>
        <dbReference type="SAM" id="MobiDB-lite"/>
    </source>
</evidence>
<reference evidence="2 3" key="1">
    <citation type="submission" date="2016-11" db="EMBL/GenBank/DDBJ databases">
        <authorList>
            <person name="Jaros S."/>
            <person name="Januszkiewicz K."/>
            <person name="Wedrychowicz H."/>
        </authorList>
    </citation>
    <scope>NUCLEOTIDE SEQUENCE [LARGE SCALE GENOMIC DNA]</scope>
    <source>
        <strain evidence="2 3">OK807</strain>
    </source>
</reference>
<dbReference type="Proteomes" id="UP000181909">
    <property type="component" value="Unassembled WGS sequence"/>
</dbReference>
<evidence type="ECO:0000313" key="3">
    <source>
        <dbReference type="Proteomes" id="UP000181909"/>
    </source>
</evidence>
<dbReference type="Gene3D" id="3.40.50.12500">
    <property type="match status" value="1"/>
</dbReference>
<dbReference type="STRING" id="1893.SAMN02787144_103828"/>
<organism evidence="2 3">
    <name type="scientific">Streptomyces atratus</name>
    <dbReference type="NCBI Taxonomy" id="1893"/>
    <lineage>
        <taxon>Bacteria</taxon>
        <taxon>Bacillati</taxon>
        <taxon>Actinomycetota</taxon>
        <taxon>Actinomycetes</taxon>
        <taxon>Kitasatosporales</taxon>
        <taxon>Streptomycetaceae</taxon>
        <taxon>Streptomyces</taxon>
    </lineage>
</organism>
<feature type="region of interest" description="Disordered" evidence="1">
    <location>
        <begin position="248"/>
        <end position="269"/>
    </location>
</feature>
<dbReference type="InterPro" id="IPR026286">
    <property type="entry name" value="MaiA/AMDase"/>
</dbReference>
<dbReference type="GO" id="GO:0016853">
    <property type="term" value="F:isomerase activity"/>
    <property type="evidence" value="ECO:0007669"/>
    <property type="project" value="UniProtKB-KW"/>
</dbReference>
<protein>
    <submittedName>
        <fullName evidence="2">Maleate cis-trans isomerase</fullName>
    </submittedName>
</protein>
<dbReference type="AlphaFoldDB" id="A0A1K2F7Z2"/>